<proteinExistence type="predicted"/>
<feature type="compositionally biased region" description="Basic residues" evidence="1">
    <location>
        <begin position="367"/>
        <end position="386"/>
    </location>
</feature>
<feature type="compositionally biased region" description="Polar residues" evidence="1">
    <location>
        <begin position="80"/>
        <end position="102"/>
    </location>
</feature>
<evidence type="ECO:0000256" key="1">
    <source>
        <dbReference type="SAM" id="MobiDB-lite"/>
    </source>
</evidence>
<sequence>MPQKEYAAFTSTNAAKKVCQRCYYPTAGELFFMENTKPGKEGKWVCDGCHSRYQNETTARDTNSEKPNNNVNEQQIRNSNLAGNRSSNPFQSGPASQASSKSQAHRSMPPPPLLPHSSSQGRHHSRPPLPPPPPSSNSSGRSSMARGPQIYTPPNTSLLPSFPDLLSNSDGGIGYTEAHAQYEQMRQHFASKVFSQGHTQSITLKCWLARMEPRKVKQTLIHVSEPSVSSTWVLTQTQDIHIALANIPVNIGASELKRVVYYGLLPQIIKWLRDYPVSDIQFTLHKEHWVEVVPSSYPDVNAITDDFFILKAGRGGGIVRTFVNKNPAKLYLAMDNPTYDSIMEHFDKLDNPDEDIVQTKTDTTHTAKGKGKGKGVARGTKKLTRAPKREISPEDLTRSSDQEIMFTTGKGDVTPPRASKKQRTESNLMVSPEASHIKDALRRQGAPRSKALKPIPDNRAMDCHQRK</sequence>
<gene>
    <name evidence="2" type="ORF">DFH07DRAFT_770787</name>
</gene>
<feature type="compositionally biased region" description="Basic and acidic residues" evidence="1">
    <location>
        <begin position="387"/>
        <end position="401"/>
    </location>
</feature>
<dbReference type="Proteomes" id="UP001215280">
    <property type="component" value="Unassembled WGS sequence"/>
</dbReference>
<dbReference type="EMBL" id="JARJLG010000040">
    <property type="protein sequence ID" value="KAJ7763615.1"/>
    <property type="molecule type" value="Genomic_DNA"/>
</dbReference>
<feature type="region of interest" description="Disordered" evidence="1">
    <location>
        <begin position="80"/>
        <end position="164"/>
    </location>
</feature>
<evidence type="ECO:0000313" key="3">
    <source>
        <dbReference type="Proteomes" id="UP001215280"/>
    </source>
</evidence>
<feature type="region of interest" description="Disordered" evidence="1">
    <location>
        <begin position="361"/>
        <end position="467"/>
    </location>
</feature>
<protein>
    <submittedName>
        <fullName evidence="2">Uncharacterized protein</fullName>
    </submittedName>
</protein>
<evidence type="ECO:0000313" key="2">
    <source>
        <dbReference type="EMBL" id="KAJ7763615.1"/>
    </source>
</evidence>
<name>A0AAD7JHQ0_9AGAR</name>
<reference evidence="2" key="1">
    <citation type="submission" date="2023-03" db="EMBL/GenBank/DDBJ databases">
        <title>Massive genome expansion in bonnet fungi (Mycena s.s.) driven by repeated elements and novel gene families across ecological guilds.</title>
        <authorList>
            <consortium name="Lawrence Berkeley National Laboratory"/>
            <person name="Harder C.B."/>
            <person name="Miyauchi S."/>
            <person name="Viragh M."/>
            <person name="Kuo A."/>
            <person name="Thoen E."/>
            <person name="Andreopoulos B."/>
            <person name="Lu D."/>
            <person name="Skrede I."/>
            <person name="Drula E."/>
            <person name="Henrissat B."/>
            <person name="Morin E."/>
            <person name="Kohler A."/>
            <person name="Barry K."/>
            <person name="LaButti K."/>
            <person name="Morin E."/>
            <person name="Salamov A."/>
            <person name="Lipzen A."/>
            <person name="Mereny Z."/>
            <person name="Hegedus B."/>
            <person name="Baldrian P."/>
            <person name="Stursova M."/>
            <person name="Weitz H."/>
            <person name="Taylor A."/>
            <person name="Grigoriev I.V."/>
            <person name="Nagy L.G."/>
            <person name="Martin F."/>
            <person name="Kauserud H."/>
        </authorList>
    </citation>
    <scope>NUCLEOTIDE SEQUENCE</scope>
    <source>
        <strain evidence="2">CBHHK188m</strain>
    </source>
</reference>
<organism evidence="2 3">
    <name type="scientific">Mycena maculata</name>
    <dbReference type="NCBI Taxonomy" id="230809"/>
    <lineage>
        <taxon>Eukaryota</taxon>
        <taxon>Fungi</taxon>
        <taxon>Dikarya</taxon>
        <taxon>Basidiomycota</taxon>
        <taxon>Agaricomycotina</taxon>
        <taxon>Agaricomycetes</taxon>
        <taxon>Agaricomycetidae</taxon>
        <taxon>Agaricales</taxon>
        <taxon>Marasmiineae</taxon>
        <taxon>Mycenaceae</taxon>
        <taxon>Mycena</taxon>
    </lineage>
</organism>
<accession>A0AAD7JHQ0</accession>
<comment type="caution">
    <text evidence="2">The sequence shown here is derived from an EMBL/GenBank/DDBJ whole genome shotgun (WGS) entry which is preliminary data.</text>
</comment>
<dbReference type="AlphaFoldDB" id="A0AAD7JHQ0"/>
<keyword evidence="3" id="KW-1185">Reference proteome</keyword>